<proteinExistence type="predicted"/>
<dbReference type="Proteomes" id="UP000254802">
    <property type="component" value="Unassembled WGS sequence"/>
</dbReference>
<dbReference type="AlphaFoldDB" id="A0A378N710"/>
<protein>
    <submittedName>
        <fullName evidence="2">Bacterial protein of uncharacterized function (DUF853)</fullName>
    </submittedName>
</protein>
<evidence type="ECO:0000313" key="2">
    <source>
        <dbReference type="EMBL" id="STY64223.1"/>
    </source>
</evidence>
<gene>
    <name evidence="2" type="ORF">NCTC10638_03399</name>
</gene>
<accession>A0A378N710</accession>
<sequence length="125" mass="14339">MLDEKGMPTPVEIAYIYPPKSQLAPLATGERDSLVKQDDLYHHYSQYVDNESAFELLNAKAEAIKAEQAAQKKQTMTSLAVFSLPFLARRRKKINRLPNKWLAKWRIQLAEIYATKSPNKLCVVF</sequence>
<dbReference type="EMBL" id="UGPN01000002">
    <property type="protein sequence ID" value="STY64223.1"/>
    <property type="molecule type" value="Genomic_DNA"/>
</dbReference>
<reference evidence="2 3" key="1">
    <citation type="submission" date="2018-06" db="EMBL/GenBank/DDBJ databases">
        <authorList>
            <consortium name="Pathogen Informatics"/>
            <person name="Doyle S."/>
        </authorList>
    </citation>
    <scope>NUCLEOTIDE SEQUENCE [LARGE SCALE GENOMIC DNA]</scope>
    <source>
        <strain evidence="2 3">NCTC10638</strain>
    </source>
</reference>
<evidence type="ECO:0000313" key="3">
    <source>
        <dbReference type="Proteomes" id="UP000254802"/>
    </source>
</evidence>
<feature type="domain" description="Helicase HerA-like C-terminal" evidence="1">
    <location>
        <begin position="1"/>
        <end position="76"/>
    </location>
</feature>
<evidence type="ECO:0000259" key="1">
    <source>
        <dbReference type="Pfam" id="PF05872"/>
    </source>
</evidence>
<dbReference type="InterPro" id="IPR033186">
    <property type="entry name" value="HerA_C"/>
</dbReference>
<organism evidence="2 3">
    <name type="scientific">Mannheimia haemolytica</name>
    <name type="common">Pasteurella haemolytica</name>
    <dbReference type="NCBI Taxonomy" id="75985"/>
    <lineage>
        <taxon>Bacteria</taxon>
        <taxon>Pseudomonadati</taxon>
        <taxon>Pseudomonadota</taxon>
        <taxon>Gammaproteobacteria</taxon>
        <taxon>Pasteurellales</taxon>
        <taxon>Pasteurellaceae</taxon>
        <taxon>Mannheimia</taxon>
    </lineage>
</organism>
<name>A0A378N710_MANHA</name>
<dbReference type="Pfam" id="PF05872">
    <property type="entry name" value="HerA_C"/>
    <property type="match status" value="1"/>
</dbReference>